<comment type="caution">
    <text evidence="1">The sequence shown here is derived from an EMBL/GenBank/DDBJ whole genome shotgun (WGS) entry which is preliminary data.</text>
</comment>
<gene>
    <name evidence="1" type="ORF">ONE63_003592</name>
</gene>
<name>A0AAV7X3G8_9NEOP</name>
<organism evidence="1 2">
    <name type="scientific">Megalurothrips usitatus</name>
    <name type="common">bean blossom thrips</name>
    <dbReference type="NCBI Taxonomy" id="439358"/>
    <lineage>
        <taxon>Eukaryota</taxon>
        <taxon>Metazoa</taxon>
        <taxon>Ecdysozoa</taxon>
        <taxon>Arthropoda</taxon>
        <taxon>Hexapoda</taxon>
        <taxon>Insecta</taxon>
        <taxon>Pterygota</taxon>
        <taxon>Neoptera</taxon>
        <taxon>Paraneoptera</taxon>
        <taxon>Thysanoptera</taxon>
        <taxon>Terebrantia</taxon>
        <taxon>Thripoidea</taxon>
        <taxon>Thripidae</taxon>
        <taxon>Megalurothrips</taxon>
    </lineage>
</organism>
<dbReference type="AlphaFoldDB" id="A0AAV7X3G8"/>
<evidence type="ECO:0000313" key="1">
    <source>
        <dbReference type="EMBL" id="KAJ1520465.1"/>
    </source>
</evidence>
<evidence type="ECO:0000313" key="2">
    <source>
        <dbReference type="Proteomes" id="UP001075354"/>
    </source>
</evidence>
<proteinExistence type="predicted"/>
<dbReference type="Proteomes" id="UP001075354">
    <property type="component" value="Chromosome 14"/>
</dbReference>
<dbReference type="EMBL" id="JAPTSV010000014">
    <property type="protein sequence ID" value="KAJ1520465.1"/>
    <property type="molecule type" value="Genomic_DNA"/>
</dbReference>
<keyword evidence="2" id="KW-1185">Reference proteome</keyword>
<accession>A0AAV7X3G8</accession>
<protein>
    <submittedName>
        <fullName evidence="1">Uncharacterized protein</fullName>
    </submittedName>
</protein>
<sequence>MLFVTSSALTVGILWRWLNFGPLSHMPAQVYHRAVTYTFTVTQVVTFLGARDIARELLRLLQEGAATRGRVRALRRAWLRARALGRGGHVMPGTCLAHTVETLALLTLLPHTAAQALKDGAELSACLLFATALTEAGSLLGVHDAAQRLVNEFQMPFLDFVHQSGLSCSRDPDVKHEIIASVISYLVVLIQFENADSSAGALLTPKENTSIA</sequence>
<reference evidence="1" key="1">
    <citation type="submission" date="2022-12" db="EMBL/GenBank/DDBJ databases">
        <title>Chromosome-level genome assembly of the bean flower thrips Megalurothrips usitatus.</title>
        <authorList>
            <person name="Ma L."/>
            <person name="Liu Q."/>
            <person name="Li H."/>
            <person name="Cai W."/>
        </authorList>
    </citation>
    <scope>NUCLEOTIDE SEQUENCE</scope>
    <source>
        <strain evidence="1">Cailab_2022a</strain>
    </source>
</reference>